<keyword evidence="1" id="KW-0472">Membrane</keyword>
<accession>A0A0G2Y0W4</accession>
<evidence type="ECO:0000313" key="3">
    <source>
        <dbReference type="Proteomes" id="UP000241474"/>
    </source>
</evidence>
<keyword evidence="1" id="KW-0812">Transmembrane</keyword>
<proteinExistence type="predicted"/>
<protein>
    <submittedName>
        <fullName evidence="2">Uncharacterized protein</fullName>
    </submittedName>
</protein>
<reference evidence="2 3" key="1">
    <citation type="submission" date="2014-10" db="EMBL/GenBank/DDBJ databases">
        <title>Pan-genome analysis of Brazilian lineage A amoebal mimiviruses.</title>
        <authorList>
            <person name="Assis F.L."/>
            <person name="Abrahao J.S."/>
            <person name="Kroon E.G."/>
            <person name="Dornas F.P."/>
            <person name="Andrade K.R."/>
            <person name="Borato P.V.M."/>
            <person name="Pilotto M.R."/>
            <person name="Benamar S."/>
            <person name="LaScola B."/>
            <person name="Colson P."/>
        </authorList>
    </citation>
    <scope>NUCLEOTIDE SEQUENCE [LARGE SCALE GENOMIC DNA]</scope>
    <source>
        <strain evidence="2 3">Oyster</strain>
    </source>
</reference>
<organism evidence="2 3">
    <name type="scientific">Acanthamoeba polyphaga mimivirus</name>
    <name type="common">APMV</name>
    <dbReference type="NCBI Taxonomy" id="212035"/>
    <lineage>
        <taxon>Viruses</taxon>
        <taxon>Varidnaviria</taxon>
        <taxon>Bamfordvirae</taxon>
        <taxon>Nucleocytoviricota</taxon>
        <taxon>Megaviricetes</taxon>
        <taxon>Imitervirales</taxon>
        <taxon>Mimiviridae</taxon>
        <taxon>Megamimivirinae</taxon>
        <taxon>Mimivirus</taxon>
        <taxon>Mimivirus bradfordmassiliense</taxon>
    </lineage>
</organism>
<dbReference type="Proteomes" id="UP000241474">
    <property type="component" value="Segment"/>
</dbReference>
<name>A0A0G2Y0W4_MIMIV</name>
<evidence type="ECO:0000313" key="2">
    <source>
        <dbReference type="EMBL" id="AKI79313.1"/>
    </source>
</evidence>
<organismHost>
    <name type="scientific">Acanthamoeba polyphaga</name>
    <name type="common">Amoeba</name>
    <dbReference type="NCBI Taxonomy" id="5757"/>
</organismHost>
<keyword evidence="1" id="KW-1133">Transmembrane helix</keyword>
<feature type="transmembrane region" description="Helical" evidence="1">
    <location>
        <begin position="145"/>
        <end position="165"/>
    </location>
</feature>
<sequence length="169" mass="19926">MYGIYIHDELTINDAELSMDKLCSGIVENQSKCIAVSINSSNIISDLNMSVRKIIYKFGTNRYLFYYYNSKWYTDIHHILSLMDLSLESFISELQKYYPECDLTMWILRGDGVCIHRKLIDLETMTKIILSFNSNFTRCFKAECIYHMAIVYILIMYQIYVLSLIRINT</sequence>
<evidence type="ECO:0000256" key="1">
    <source>
        <dbReference type="SAM" id="Phobius"/>
    </source>
</evidence>
<dbReference type="EMBL" id="KM982401">
    <property type="protein sequence ID" value="AKI79313.1"/>
    <property type="molecule type" value="Genomic_DNA"/>
</dbReference>